<feature type="compositionally biased region" description="Acidic residues" evidence="1">
    <location>
        <begin position="101"/>
        <end position="140"/>
    </location>
</feature>
<dbReference type="Proteomes" id="UP000796880">
    <property type="component" value="Unassembled WGS sequence"/>
</dbReference>
<protein>
    <submittedName>
        <fullName evidence="2">Uncharacterized protein</fullName>
    </submittedName>
</protein>
<dbReference type="AlphaFoldDB" id="A0A8K0DVJ3"/>
<proteinExistence type="predicted"/>
<evidence type="ECO:0000313" key="2">
    <source>
        <dbReference type="EMBL" id="KAF3434565.1"/>
    </source>
</evidence>
<comment type="caution">
    <text evidence="2">The sequence shown here is derived from an EMBL/GenBank/DDBJ whole genome shotgun (WGS) entry which is preliminary data.</text>
</comment>
<reference evidence="2" key="1">
    <citation type="submission" date="2020-03" db="EMBL/GenBank/DDBJ databases">
        <title>A high-quality chromosome-level genome assembly of a woody plant with both climbing and erect habits, Rhamnella rubrinervis.</title>
        <authorList>
            <person name="Lu Z."/>
            <person name="Yang Y."/>
            <person name="Zhu X."/>
            <person name="Sun Y."/>
        </authorList>
    </citation>
    <scope>NUCLEOTIDE SEQUENCE</scope>
    <source>
        <strain evidence="2">BYM</strain>
        <tissue evidence="2">Leaf</tissue>
    </source>
</reference>
<sequence>MVTTPCSKTRVWIRGVTVLMSQLVSSLLRVLRKRHGTPVEEPVAEPRSLRVRFNNDLPSSLGIGYRDIGIDEDYVQWELERNRLKLAARGLEVPPVATMGSEEDKDLEDDLEEDEDPEESEDFVVSEDSLEPVDLKEEDP</sequence>
<organism evidence="2 3">
    <name type="scientific">Rhamnella rubrinervis</name>
    <dbReference type="NCBI Taxonomy" id="2594499"/>
    <lineage>
        <taxon>Eukaryota</taxon>
        <taxon>Viridiplantae</taxon>
        <taxon>Streptophyta</taxon>
        <taxon>Embryophyta</taxon>
        <taxon>Tracheophyta</taxon>
        <taxon>Spermatophyta</taxon>
        <taxon>Magnoliopsida</taxon>
        <taxon>eudicotyledons</taxon>
        <taxon>Gunneridae</taxon>
        <taxon>Pentapetalae</taxon>
        <taxon>rosids</taxon>
        <taxon>fabids</taxon>
        <taxon>Rosales</taxon>
        <taxon>Rhamnaceae</taxon>
        <taxon>rhamnoid group</taxon>
        <taxon>Rhamneae</taxon>
        <taxon>Rhamnella</taxon>
    </lineage>
</organism>
<evidence type="ECO:0000256" key="1">
    <source>
        <dbReference type="SAM" id="MobiDB-lite"/>
    </source>
</evidence>
<gene>
    <name evidence="2" type="ORF">FNV43_RR21650</name>
</gene>
<keyword evidence="3" id="KW-1185">Reference proteome</keyword>
<evidence type="ECO:0000313" key="3">
    <source>
        <dbReference type="Proteomes" id="UP000796880"/>
    </source>
</evidence>
<feature type="region of interest" description="Disordered" evidence="1">
    <location>
        <begin position="92"/>
        <end position="140"/>
    </location>
</feature>
<dbReference type="EMBL" id="VOIH02000010">
    <property type="protein sequence ID" value="KAF3434565.1"/>
    <property type="molecule type" value="Genomic_DNA"/>
</dbReference>
<name>A0A8K0DVJ3_9ROSA</name>
<accession>A0A8K0DVJ3</accession>